<protein>
    <recommendedName>
        <fullName evidence="3">beta-fructofuranosidase</fullName>
        <ecNumber evidence="3">3.2.1.26</ecNumber>
    </recommendedName>
</protein>
<keyword evidence="5" id="KW-0119">Carbohydrate metabolism</keyword>
<dbReference type="InterPro" id="IPR024746">
    <property type="entry name" value="Glyco_hydro_100"/>
</dbReference>
<dbReference type="InterPro" id="IPR012341">
    <property type="entry name" value="6hp_glycosidase-like_sf"/>
</dbReference>
<sequence length="443" mass="49780">MQGNSLIKEARKRALDVLHNCITPHGFRASALAAGYPQIWARDSMIVSLGATTTGDPDLLAASRASLETMSTYQSSRGLIHLNVNPDTGYVSTENAGGTDSNLWYILGHFLYQQASSDSDFLRSYWPQIERAMIWLGYQDINECGLLEVPEAGNWMDLLAVRYNVLYDNVLYYAATLAYEKMSAQMALQADVQNLIDPAGIHQRINLLLWIERTWDAVHFAEHLEKLKSMHLEWFMLYHNMGTISSRPYYMPWVAFREYGDWCDSFGNLLAILTGVADYNRSEQILCYMRQVGMTIPLPTKAIHPPIFPGDSNWREYYRSRNLNLPDQYHNGGIWPMIGGFHVAALVSHGCQKKAESLLTLLAEANLTGISDGLEFNEWIHGKSGQPMGYARHAWSASMFLYADHAVHSGKLPLFDELQSAKPEVVRASEVNEVKYSGGGGPV</sequence>
<dbReference type="AlphaFoldDB" id="A0A432G346"/>
<comment type="catalytic activity">
    <reaction evidence="1">
        <text>Hydrolysis of terminal non-reducing beta-D-fructofuranoside residues in beta-D-fructofuranosides.</text>
        <dbReference type="EC" id="3.2.1.26"/>
    </reaction>
</comment>
<comment type="similarity">
    <text evidence="2">Belongs to the glycosyl hydrolase 100 family.</text>
</comment>
<dbReference type="PANTHER" id="PTHR34987">
    <property type="entry name" value="C, PUTATIVE (AFU_ORTHOLOGUE AFUA_3G02880)-RELATED"/>
    <property type="match status" value="1"/>
</dbReference>
<organism evidence="7 8">
    <name type="scientific">SAR324 cluster bacterium</name>
    <dbReference type="NCBI Taxonomy" id="2024889"/>
    <lineage>
        <taxon>Bacteria</taxon>
        <taxon>Deltaproteobacteria</taxon>
        <taxon>SAR324 cluster</taxon>
    </lineage>
</organism>
<proteinExistence type="inferred from homology"/>
<dbReference type="Pfam" id="PF12899">
    <property type="entry name" value="Glyco_hydro_100"/>
    <property type="match status" value="1"/>
</dbReference>
<evidence type="ECO:0000256" key="2">
    <source>
        <dbReference type="ARBA" id="ARBA00007671"/>
    </source>
</evidence>
<reference evidence="7 8" key="1">
    <citation type="submission" date="2018-06" db="EMBL/GenBank/DDBJ databases">
        <title>Combined omics and stable isotope probing to characterize newly discovered Mariana Back-Arc vent microbial communities.</title>
        <authorList>
            <person name="Trembath-Reichert E."/>
            <person name="Huber J.A."/>
        </authorList>
    </citation>
    <scope>NUCLEOTIDE SEQUENCE [LARGE SCALE GENOMIC DNA]</scope>
    <source>
        <strain evidence="7">MAG 63_2</strain>
    </source>
</reference>
<keyword evidence="6" id="KW-0326">Glycosidase</keyword>
<comment type="caution">
    <text evidence="7">The sequence shown here is derived from an EMBL/GenBank/DDBJ whole genome shotgun (WGS) entry which is preliminary data.</text>
</comment>
<name>A0A432G346_9DELT</name>
<dbReference type="PANTHER" id="PTHR34987:SF4">
    <property type="entry name" value="ALPHA-L-RHAMNOSIDASE C-TERMINAL DOMAIN-CONTAINING PROTEIN"/>
    <property type="match status" value="1"/>
</dbReference>
<accession>A0A432G346</accession>
<dbReference type="GO" id="GO:0005975">
    <property type="term" value="P:carbohydrate metabolic process"/>
    <property type="evidence" value="ECO:0007669"/>
    <property type="project" value="InterPro"/>
</dbReference>
<evidence type="ECO:0000313" key="7">
    <source>
        <dbReference type="EMBL" id="RTZ77989.1"/>
    </source>
</evidence>
<dbReference type="SUPFAM" id="SSF48208">
    <property type="entry name" value="Six-hairpin glycosidases"/>
    <property type="match status" value="1"/>
</dbReference>
<evidence type="ECO:0000256" key="3">
    <source>
        <dbReference type="ARBA" id="ARBA00012758"/>
    </source>
</evidence>
<dbReference type="Gene3D" id="1.50.10.10">
    <property type="match status" value="1"/>
</dbReference>
<dbReference type="GO" id="GO:0004564">
    <property type="term" value="F:beta-fructofuranosidase activity"/>
    <property type="evidence" value="ECO:0007669"/>
    <property type="project" value="UniProtKB-EC"/>
</dbReference>
<dbReference type="GO" id="GO:0033926">
    <property type="term" value="F:endo-alpha-N-acetylgalactosaminidase activity"/>
    <property type="evidence" value="ECO:0007669"/>
    <property type="project" value="InterPro"/>
</dbReference>
<evidence type="ECO:0000256" key="4">
    <source>
        <dbReference type="ARBA" id="ARBA00022801"/>
    </source>
</evidence>
<dbReference type="EMBL" id="QNZM01000314">
    <property type="protein sequence ID" value="RTZ77989.1"/>
    <property type="molecule type" value="Genomic_DNA"/>
</dbReference>
<evidence type="ECO:0000256" key="6">
    <source>
        <dbReference type="ARBA" id="ARBA00023295"/>
    </source>
</evidence>
<evidence type="ECO:0000256" key="5">
    <source>
        <dbReference type="ARBA" id="ARBA00023277"/>
    </source>
</evidence>
<evidence type="ECO:0000256" key="1">
    <source>
        <dbReference type="ARBA" id="ARBA00000094"/>
    </source>
</evidence>
<dbReference type="InterPro" id="IPR008928">
    <property type="entry name" value="6-hairpin_glycosidase_sf"/>
</dbReference>
<gene>
    <name evidence="7" type="ORF">DSY98_08085</name>
</gene>
<dbReference type="Proteomes" id="UP000286732">
    <property type="component" value="Unassembled WGS sequence"/>
</dbReference>
<dbReference type="EC" id="3.2.1.26" evidence="3"/>
<keyword evidence="4" id="KW-0378">Hydrolase</keyword>
<evidence type="ECO:0000313" key="8">
    <source>
        <dbReference type="Proteomes" id="UP000286732"/>
    </source>
</evidence>